<name>A0A6A5V2P8_9PLEO</name>
<evidence type="ECO:0000313" key="3">
    <source>
        <dbReference type="Proteomes" id="UP000800036"/>
    </source>
</evidence>
<sequence length="66" mass="7672">MFSITEKHNEQRGHTFLKYPQQHLAGPHIYPETPQPQPQPFHQRAKSVQSPPTSPATILESWREVK</sequence>
<keyword evidence="3" id="KW-1185">Reference proteome</keyword>
<evidence type="ECO:0000256" key="1">
    <source>
        <dbReference type="SAM" id="MobiDB-lite"/>
    </source>
</evidence>
<organism evidence="2 3">
    <name type="scientific">Bimuria novae-zelandiae CBS 107.79</name>
    <dbReference type="NCBI Taxonomy" id="1447943"/>
    <lineage>
        <taxon>Eukaryota</taxon>
        <taxon>Fungi</taxon>
        <taxon>Dikarya</taxon>
        <taxon>Ascomycota</taxon>
        <taxon>Pezizomycotina</taxon>
        <taxon>Dothideomycetes</taxon>
        <taxon>Pleosporomycetidae</taxon>
        <taxon>Pleosporales</taxon>
        <taxon>Massarineae</taxon>
        <taxon>Didymosphaeriaceae</taxon>
        <taxon>Bimuria</taxon>
    </lineage>
</organism>
<reference evidence="2" key="1">
    <citation type="journal article" date="2020" name="Stud. Mycol.">
        <title>101 Dothideomycetes genomes: a test case for predicting lifestyles and emergence of pathogens.</title>
        <authorList>
            <person name="Haridas S."/>
            <person name="Albert R."/>
            <person name="Binder M."/>
            <person name="Bloem J."/>
            <person name="Labutti K."/>
            <person name="Salamov A."/>
            <person name="Andreopoulos B."/>
            <person name="Baker S."/>
            <person name="Barry K."/>
            <person name="Bills G."/>
            <person name="Bluhm B."/>
            <person name="Cannon C."/>
            <person name="Castanera R."/>
            <person name="Culley D."/>
            <person name="Daum C."/>
            <person name="Ezra D."/>
            <person name="Gonzalez J."/>
            <person name="Henrissat B."/>
            <person name="Kuo A."/>
            <person name="Liang C."/>
            <person name="Lipzen A."/>
            <person name="Lutzoni F."/>
            <person name="Magnuson J."/>
            <person name="Mondo S."/>
            <person name="Nolan M."/>
            <person name="Ohm R."/>
            <person name="Pangilinan J."/>
            <person name="Park H.-J."/>
            <person name="Ramirez L."/>
            <person name="Alfaro M."/>
            <person name="Sun H."/>
            <person name="Tritt A."/>
            <person name="Yoshinaga Y."/>
            <person name="Zwiers L.-H."/>
            <person name="Turgeon B."/>
            <person name="Goodwin S."/>
            <person name="Spatafora J."/>
            <person name="Crous P."/>
            <person name="Grigoriev I."/>
        </authorList>
    </citation>
    <scope>NUCLEOTIDE SEQUENCE</scope>
    <source>
        <strain evidence="2">CBS 107.79</strain>
    </source>
</reference>
<dbReference type="Proteomes" id="UP000800036">
    <property type="component" value="Unassembled WGS sequence"/>
</dbReference>
<gene>
    <name evidence="2" type="ORF">BU23DRAFT_209311</name>
</gene>
<proteinExistence type="predicted"/>
<protein>
    <submittedName>
        <fullName evidence="2">Uncharacterized protein</fullName>
    </submittedName>
</protein>
<feature type="region of interest" description="Disordered" evidence="1">
    <location>
        <begin position="1"/>
        <end position="66"/>
    </location>
</feature>
<accession>A0A6A5V2P8</accession>
<dbReference type="EMBL" id="ML976700">
    <property type="protein sequence ID" value="KAF1970529.1"/>
    <property type="molecule type" value="Genomic_DNA"/>
</dbReference>
<feature type="compositionally biased region" description="Basic and acidic residues" evidence="1">
    <location>
        <begin position="1"/>
        <end position="13"/>
    </location>
</feature>
<evidence type="ECO:0000313" key="2">
    <source>
        <dbReference type="EMBL" id="KAF1970529.1"/>
    </source>
</evidence>
<dbReference type="AlphaFoldDB" id="A0A6A5V2P8"/>